<evidence type="ECO:0008006" key="5">
    <source>
        <dbReference type="Google" id="ProtNLM"/>
    </source>
</evidence>
<gene>
    <name evidence="3" type="ORF">A5888_001524</name>
    <name evidence="2" type="ORF">A5888_003481</name>
</gene>
<dbReference type="Proteomes" id="UP000195141">
    <property type="component" value="Chromosome"/>
</dbReference>
<keyword evidence="4" id="KW-1185">Reference proteome</keyword>
<organism evidence="2">
    <name type="scientific">Candidatus Enterococcus clewellii</name>
    <dbReference type="NCBI Taxonomy" id="1834193"/>
    <lineage>
        <taxon>Bacteria</taxon>
        <taxon>Bacillati</taxon>
        <taxon>Bacillota</taxon>
        <taxon>Bacilli</taxon>
        <taxon>Lactobacillales</taxon>
        <taxon>Enterococcaceae</taxon>
        <taxon>Enterococcus</taxon>
    </lineage>
</organism>
<reference evidence="3" key="3">
    <citation type="submission" date="2024-03" db="EMBL/GenBank/DDBJ databases">
        <title>The Genome Sequence of Enterococcus sp. DIV0242b.</title>
        <authorList>
            <consortium name="The Broad Institute Genomics Platform"/>
            <consortium name="The Broad Institute Microbial Omics Core"/>
            <consortium name="The Broad Institute Genomic Center for Infectious Diseases"/>
            <person name="Earl A."/>
            <person name="Manson A."/>
            <person name="Gilmore M."/>
            <person name="Schwartman J."/>
            <person name="Shea T."/>
            <person name="Abouelleil A."/>
            <person name="Cao P."/>
            <person name="Chapman S."/>
            <person name="Cusick C."/>
            <person name="Young S."/>
            <person name="Neafsey D."/>
            <person name="Nusbaum C."/>
            <person name="Birren B."/>
        </authorList>
    </citation>
    <scope>NUCLEOTIDE SEQUENCE</scope>
    <source>
        <strain evidence="3">9E7_DIV0242</strain>
    </source>
</reference>
<evidence type="ECO:0000256" key="1">
    <source>
        <dbReference type="SAM" id="Phobius"/>
    </source>
</evidence>
<evidence type="ECO:0000313" key="3">
    <source>
        <dbReference type="EMBL" id="WYJ89798.1"/>
    </source>
</evidence>
<reference evidence="3" key="2">
    <citation type="submission" date="2017-05" db="EMBL/GenBank/DDBJ databases">
        <authorList>
            <consortium name="The Broad Institute Genomics Platform"/>
            <consortium name="The Broad Institute Genomic Center for Infectious Diseases"/>
            <person name="Earl A."/>
            <person name="Manson A."/>
            <person name="Schwartman J."/>
            <person name="Gilmore M."/>
            <person name="Abouelleil A."/>
            <person name="Cao P."/>
            <person name="Chapman S."/>
            <person name="Cusick C."/>
            <person name="Shea T."/>
            <person name="Young S."/>
            <person name="Neafsey D."/>
            <person name="Nusbaum C."/>
            <person name="Birren B."/>
        </authorList>
    </citation>
    <scope>NUCLEOTIDE SEQUENCE</scope>
    <source>
        <strain evidence="3">9E7_DIV0242</strain>
    </source>
</reference>
<name>A0A242K2T4_9ENTE</name>
<protein>
    <recommendedName>
        <fullName evidence="5">DUF3188 domain-containing protein</fullName>
    </recommendedName>
</protein>
<dbReference type="RefSeq" id="WP_086350464.1">
    <property type="nucleotide sequence ID" value="NZ_CP147247.1"/>
</dbReference>
<sequence>MLKNGLFLMSIGLLIFVYSANAKTGVYDFLSIITAASLFGAGLFFFLKGRKREKQEQQTEVKENGNR</sequence>
<dbReference type="EMBL" id="NGMM01000006">
    <property type="protein sequence ID" value="OTP12899.1"/>
    <property type="molecule type" value="Genomic_DNA"/>
</dbReference>
<keyword evidence="1" id="KW-0472">Membrane</keyword>
<accession>A0A242K2T4</accession>
<evidence type="ECO:0000313" key="2">
    <source>
        <dbReference type="EMBL" id="OTP12899.1"/>
    </source>
</evidence>
<keyword evidence="1" id="KW-1133">Transmembrane helix</keyword>
<dbReference type="OrthoDB" id="2938668at2"/>
<dbReference type="AlphaFoldDB" id="A0A242K2T4"/>
<feature type="transmembrane region" description="Helical" evidence="1">
    <location>
        <begin position="29"/>
        <end position="47"/>
    </location>
</feature>
<evidence type="ECO:0000313" key="4">
    <source>
        <dbReference type="Proteomes" id="UP000195141"/>
    </source>
</evidence>
<proteinExistence type="predicted"/>
<keyword evidence="1" id="KW-0812">Transmembrane</keyword>
<dbReference type="EMBL" id="CP147247">
    <property type="protein sequence ID" value="WYJ89798.1"/>
    <property type="molecule type" value="Genomic_DNA"/>
</dbReference>
<reference evidence="2" key="1">
    <citation type="submission" date="2017-05" db="EMBL/GenBank/DDBJ databases">
        <title>The Genome Sequence of Enterococcus sp. 9E7_DIV0242.</title>
        <authorList>
            <consortium name="The Broad Institute Genomics Platform"/>
            <consortium name="The Broad Institute Genomic Center for Infectious Diseases"/>
            <person name="Earl A."/>
            <person name="Manson A."/>
            <person name="Schwartman J."/>
            <person name="Gilmore M."/>
            <person name="Abouelleil A."/>
            <person name="Cao P."/>
            <person name="Chapman S."/>
            <person name="Cusick C."/>
            <person name="Shea T."/>
            <person name="Young S."/>
            <person name="Neafsey D."/>
            <person name="Nusbaum C."/>
            <person name="Birren B."/>
        </authorList>
    </citation>
    <scope>NUCLEOTIDE SEQUENCE [LARGE SCALE GENOMIC DNA]</scope>
    <source>
        <strain evidence="2">9E7_DIV0242</strain>
    </source>
</reference>